<protein>
    <submittedName>
        <fullName evidence="2">Uncharacterized protein</fullName>
    </submittedName>
</protein>
<evidence type="ECO:0000313" key="2">
    <source>
        <dbReference type="EMBL" id="KAJ1128147.1"/>
    </source>
</evidence>
<feature type="region of interest" description="Disordered" evidence="1">
    <location>
        <begin position="78"/>
        <end position="101"/>
    </location>
</feature>
<evidence type="ECO:0000256" key="1">
    <source>
        <dbReference type="SAM" id="MobiDB-lite"/>
    </source>
</evidence>
<comment type="caution">
    <text evidence="2">The sequence shown here is derived from an EMBL/GenBank/DDBJ whole genome shotgun (WGS) entry which is preliminary data.</text>
</comment>
<dbReference type="EMBL" id="JANPWB010000011">
    <property type="protein sequence ID" value="KAJ1128147.1"/>
    <property type="molecule type" value="Genomic_DNA"/>
</dbReference>
<organism evidence="2 3">
    <name type="scientific">Pleurodeles waltl</name>
    <name type="common">Iberian ribbed newt</name>
    <dbReference type="NCBI Taxonomy" id="8319"/>
    <lineage>
        <taxon>Eukaryota</taxon>
        <taxon>Metazoa</taxon>
        <taxon>Chordata</taxon>
        <taxon>Craniata</taxon>
        <taxon>Vertebrata</taxon>
        <taxon>Euteleostomi</taxon>
        <taxon>Amphibia</taxon>
        <taxon>Batrachia</taxon>
        <taxon>Caudata</taxon>
        <taxon>Salamandroidea</taxon>
        <taxon>Salamandridae</taxon>
        <taxon>Pleurodelinae</taxon>
        <taxon>Pleurodeles</taxon>
    </lineage>
</organism>
<keyword evidence="3" id="KW-1185">Reference proteome</keyword>
<dbReference type="Proteomes" id="UP001066276">
    <property type="component" value="Chromosome 7"/>
</dbReference>
<dbReference type="AlphaFoldDB" id="A0AAV7PLP8"/>
<sequence>MGAPFLGVLFEPPLLPRWTQGAWSLHRHRGVAARLRFQGSRGRVSTGLFLALPGLNQDLQGELALELPHVKDVCQHDSTPQASHHLPSCMTSRCPSGPGARTRLRGQKLPSLKHGLELPALFQLHQRCLYRVLG</sequence>
<name>A0AAV7PLP8_PLEWA</name>
<evidence type="ECO:0000313" key="3">
    <source>
        <dbReference type="Proteomes" id="UP001066276"/>
    </source>
</evidence>
<proteinExistence type="predicted"/>
<gene>
    <name evidence="2" type="ORF">NDU88_006526</name>
</gene>
<accession>A0AAV7PLP8</accession>
<reference evidence="2" key="1">
    <citation type="journal article" date="2022" name="bioRxiv">
        <title>Sequencing and chromosome-scale assembly of the giantPleurodeles waltlgenome.</title>
        <authorList>
            <person name="Brown T."/>
            <person name="Elewa A."/>
            <person name="Iarovenko S."/>
            <person name="Subramanian E."/>
            <person name="Araus A.J."/>
            <person name="Petzold A."/>
            <person name="Susuki M."/>
            <person name="Suzuki K.-i.T."/>
            <person name="Hayashi T."/>
            <person name="Toyoda A."/>
            <person name="Oliveira C."/>
            <person name="Osipova E."/>
            <person name="Leigh N.D."/>
            <person name="Simon A."/>
            <person name="Yun M.H."/>
        </authorList>
    </citation>
    <scope>NUCLEOTIDE SEQUENCE</scope>
    <source>
        <strain evidence="2">20211129_DDA</strain>
        <tissue evidence="2">Liver</tissue>
    </source>
</reference>